<evidence type="ECO:0000256" key="1">
    <source>
        <dbReference type="ARBA" id="ARBA00034773"/>
    </source>
</evidence>
<dbReference type="InterPro" id="IPR007608">
    <property type="entry name" value="Senescence_reg_S40"/>
</dbReference>
<accession>A0AAP0GDR3</accession>
<dbReference type="GO" id="GO:0010150">
    <property type="term" value="P:leaf senescence"/>
    <property type="evidence" value="ECO:0007669"/>
    <property type="project" value="UniProtKB-ARBA"/>
</dbReference>
<gene>
    <name evidence="3" type="ORF">KSP39_PZI001975</name>
</gene>
<keyword evidence="4" id="KW-1185">Reference proteome</keyword>
<organism evidence="3 4">
    <name type="scientific">Platanthera zijinensis</name>
    <dbReference type="NCBI Taxonomy" id="2320716"/>
    <lineage>
        <taxon>Eukaryota</taxon>
        <taxon>Viridiplantae</taxon>
        <taxon>Streptophyta</taxon>
        <taxon>Embryophyta</taxon>
        <taxon>Tracheophyta</taxon>
        <taxon>Spermatophyta</taxon>
        <taxon>Magnoliopsida</taxon>
        <taxon>Liliopsida</taxon>
        <taxon>Asparagales</taxon>
        <taxon>Orchidaceae</taxon>
        <taxon>Orchidoideae</taxon>
        <taxon>Orchideae</taxon>
        <taxon>Orchidinae</taxon>
        <taxon>Platanthera</taxon>
    </lineage>
</organism>
<feature type="region of interest" description="Disordered" evidence="2">
    <location>
        <begin position="40"/>
        <end position="69"/>
    </location>
</feature>
<dbReference type="PANTHER" id="PTHR33083">
    <property type="entry name" value="EXPRESSED PROTEIN"/>
    <property type="match status" value="1"/>
</dbReference>
<dbReference type="PANTHER" id="PTHR33083:SF93">
    <property type="entry name" value="OS07G0516300 PROTEIN"/>
    <property type="match status" value="1"/>
</dbReference>
<reference evidence="3 4" key="1">
    <citation type="journal article" date="2022" name="Nat. Plants">
        <title>Genomes of leafy and leafless Platanthera orchids illuminate the evolution of mycoheterotrophy.</title>
        <authorList>
            <person name="Li M.H."/>
            <person name="Liu K.W."/>
            <person name="Li Z."/>
            <person name="Lu H.C."/>
            <person name="Ye Q.L."/>
            <person name="Zhang D."/>
            <person name="Wang J.Y."/>
            <person name="Li Y.F."/>
            <person name="Zhong Z.M."/>
            <person name="Liu X."/>
            <person name="Yu X."/>
            <person name="Liu D.K."/>
            <person name="Tu X.D."/>
            <person name="Liu B."/>
            <person name="Hao Y."/>
            <person name="Liao X.Y."/>
            <person name="Jiang Y.T."/>
            <person name="Sun W.H."/>
            <person name="Chen J."/>
            <person name="Chen Y.Q."/>
            <person name="Ai Y."/>
            <person name="Zhai J.W."/>
            <person name="Wu S.S."/>
            <person name="Zhou Z."/>
            <person name="Hsiao Y.Y."/>
            <person name="Wu W.L."/>
            <person name="Chen Y.Y."/>
            <person name="Lin Y.F."/>
            <person name="Hsu J.L."/>
            <person name="Li C.Y."/>
            <person name="Wang Z.W."/>
            <person name="Zhao X."/>
            <person name="Zhong W.Y."/>
            <person name="Ma X.K."/>
            <person name="Ma L."/>
            <person name="Huang J."/>
            <person name="Chen G.Z."/>
            <person name="Huang M.Z."/>
            <person name="Huang L."/>
            <person name="Peng D.H."/>
            <person name="Luo Y.B."/>
            <person name="Zou S.Q."/>
            <person name="Chen S.P."/>
            <person name="Lan S."/>
            <person name="Tsai W.C."/>
            <person name="Van de Peer Y."/>
            <person name="Liu Z.J."/>
        </authorList>
    </citation>
    <scope>NUCLEOTIDE SEQUENCE [LARGE SCALE GENOMIC DNA]</scope>
    <source>
        <strain evidence="3">Lor287</strain>
    </source>
</reference>
<evidence type="ECO:0000313" key="3">
    <source>
        <dbReference type="EMBL" id="KAK8953951.1"/>
    </source>
</evidence>
<name>A0AAP0GDR3_9ASPA</name>
<comment type="similarity">
    <text evidence="1">Belongs to the senescence regulator S40 family.</text>
</comment>
<dbReference type="Pfam" id="PF04520">
    <property type="entry name" value="Senescence_reg"/>
    <property type="match status" value="1"/>
</dbReference>
<evidence type="ECO:0000313" key="4">
    <source>
        <dbReference type="Proteomes" id="UP001418222"/>
    </source>
</evidence>
<dbReference type="AlphaFoldDB" id="A0AAP0GDR3"/>
<dbReference type="EMBL" id="JBBWWQ010000002">
    <property type="protein sequence ID" value="KAK8953951.1"/>
    <property type="molecule type" value="Genomic_DNA"/>
</dbReference>
<protein>
    <submittedName>
        <fullName evidence="3">Uncharacterized protein</fullName>
    </submittedName>
</protein>
<proteinExistence type="inferred from homology"/>
<evidence type="ECO:0000256" key="2">
    <source>
        <dbReference type="SAM" id="MobiDB-lite"/>
    </source>
</evidence>
<comment type="caution">
    <text evidence="3">The sequence shown here is derived from an EMBL/GenBank/DDBJ whole genome shotgun (WGS) entry which is preliminary data.</text>
</comment>
<sequence length="154" mass="16367">MGGKQLSAADCLLGTGDFSSGFISGSDLPELGEEDIWGNFGTPTPSAGNRWLRRRLGGSDATTQDPGVRGRCRCRTAAATAKSAPVSVPKLARTGRSVEEAEAEEWVPPHEYVARVHGKTAVATSVFEGVGRTLKGRDLSRVRDTVWSQTGFFG</sequence>
<dbReference type="Proteomes" id="UP001418222">
    <property type="component" value="Unassembled WGS sequence"/>
</dbReference>